<feature type="region of interest" description="Disordered" evidence="1">
    <location>
        <begin position="1"/>
        <end position="28"/>
    </location>
</feature>
<protein>
    <submittedName>
        <fullName evidence="2">Uncharacterized protein</fullName>
    </submittedName>
</protein>
<proteinExistence type="predicted"/>
<reference evidence="2" key="2">
    <citation type="journal article" date="2023" name="IMA Fungus">
        <title>Comparative genomic study of the Penicillium genus elucidates a diverse pangenome and 15 lateral gene transfer events.</title>
        <authorList>
            <person name="Petersen C."/>
            <person name="Sorensen T."/>
            <person name="Nielsen M.R."/>
            <person name="Sondergaard T.E."/>
            <person name="Sorensen J.L."/>
            <person name="Fitzpatrick D.A."/>
            <person name="Frisvad J.C."/>
            <person name="Nielsen K.L."/>
        </authorList>
    </citation>
    <scope>NUCLEOTIDE SEQUENCE</scope>
    <source>
        <strain evidence="2">IBT 16849</strain>
    </source>
</reference>
<dbReference type="AlphaFoldDB" id="A0A9W9M1B7"/>
<evidence type="ECO:0000313" key="3">
    <source>
        <dbReference type="Proteomes" id="UP001150879"/>
    </source>
</evidence>
<gene>
    <name evidence="2" type="ORF">N7472_010325</name>
</gene>
<keyword evidence="3" id="KW-1185">Reference proteome</keyword>
<evidence type="ECO:0000313" key="2">
    <source>
        <dbReference type="EMBL" id="KAJ5185485.1"/>
    </source>
</evidence>
<dbReference type="EMBL" id="JAPQKP010000006">
    <property type="protein sequence ID" value="KAJ5185485.1"/>
    <property type="molecule type" value="Genomic_DNA"/>
</dbReference>
<dbReference type="Proteomes" id="UP001150879">
    <property type="component" value="Unassembled WGS sequence"/>
</dbReference>
<evidence type="ECO:0000256" key="1">
    <source>
        <dbReference type="SAM" id="MobiDB-lite"/>
    </source>
</evidence>
<name>A0A9W9M1B7_9EURO</name>
<organism evidence="2 3">
    <name type="scientific">Penicillium cf. griseofulvum</name>
    <dbReference type="NCBI Taxonomy" id="2972120"/>
    <lineage>
        <taxon>Eukaryota</taxon>
        <taxon>Fungi</taxon>
        <taxon>Dikarya</taxon>
        <taxon>Ascomycota</taxon>
        <taxon>Pezizomycotina</taxon>
        <taxon>Eurotiomycetes</taxon>
        <taxon>Eurotiomycetidae</taxon>
        <taxon>Eurotiales</taxon>
        <taxon>Aspergillaceae</taxon>
        <taxon>Penicillium</taxon>
    </lineage>
</organism>
<accession>A0A9W9M1B7</accession>
<sequence length="99" mass="10999">MTPPPTTGPNATPCSSLEFPAAEQSETKPTSTFYLTLLLYGRPYDNGNPSNMLVAPDYTAFSFLDVWNQPYLRQPCLGLPESELRAFYTADGYSVIILR</sequence>
<comment type="caution">
    <text evidence="2">The sequence shown here is derived from an EMBL/GenBank/DDBJ whole genome shotgun (WGS) entry which is preliminary data.</text>
</comment>
<reference evidence="2" key="1">
    <citation type="submission" date="2022-11" db="EMBL/GenBank/DDBJ databases">
        <authorList>
            <person name="Petersen C."/>
        </authorList>
    </citation>
    <scope>NUCLEOTIDE SEQUENCE</scope>
    <source>
        <strain evidence="2">IBT 16849</strain>
    </source>
</reference>